<dbReference type="AlphaFoldDB" id="A0A8K0P9Z6"/>
<keyword evidence="2" id="KW-1185">Reference proteome</keyword>
<evidence type="ECO:0000313" key="1">
    <source>
        <dbReference type="EMBL" id="KAG8238597.1"/>
    </source>
</evidence>
<comment type="caution">
    <text evidence="1">The sequence shown here is derived from an EMBL/GenBank/DDBJ whole genome shotgun (WGS) entry which is preliminary data.</text>
</comment>
<accession>A0A8K0P9Z6</accession>
<sequence length="180" mass="21253">MITGNHRVNAKNRRISSTYTKYLRNIRENCTFDHRYHVVADEHVVTSSSYTHRHHGSQTDKQRSYLKKISNSFINFKKEGATKMNRGSCKVRVKGIDNYWQKIVETLNQILESAYLDHKHEYFQKKYIYNVSEFEKFLINVTSAYLTPEKDRAESITKNAADQLVKLPLPEWPKFSGNFR</sequence>
<name>A0A8K0P9Z6_LADFU</name>
<protein>
    <submittedName>
        <fullName evidence="1">Uncharacterized protein</fullName>
    </submittedName>
</protein>
<dbReference type="EMBL" id="KZ309384">
    <property type="protein sequence ID" value="KAG8238597.1"/>
    <property type="molecule type" value="Genomic_DNA"/>
</dbReference>
<evidence type="ECO:0000313" key="2">
    <source>
        <dbReference type="Proteomes" id="UP000792457"/>
    </source>
</evidence>
<reference evidence="1" key="1">
    <citation type="submission" date="2013-04" db="EMBL/GenBank/DDBJ databases">
        <authorList>
            <person name="Qu J."/>
            <person name="Murali S.C."/>
            <person name="Bandaranaike D."/>
            <person name="Bellair M."/>
            <person name="Blankenburg K."/>
            <person name="Chao H."/>
            <person name="Dinh H."/>
            <person name="Doddapaneni H."/>
            <person name="Downs B."/>
            <person name="Dugan-Rocha S."/>
            <person name="Elkadiri S."/>
            <person name="Gnanaolivu R.D."/>
            <person name="Hernandez B."/>
            <person name="Javaid M."/>
            <person name="Jayaseelan J.C."/>
            <person name="Lee S."/>
            <person name="Li M."/>
            <person name="Ming W."/>
            <person name="Munidasa M."/>
            <person name="Muniz J."/>
            <person name="Nguyen L."/>
            <person name="Ongeri F."/>
            <person name="Osuji N."/>
            <person name="Pu L.-L."/>
            <person name="Puazo M."/>
            <person name="Qu C."/>
            <person name="Quiroz J."/>
            <person name="Raj R."/>
            <person name="Weissenberger G."/>
            <person name="Xin Y."/>
            <person name="Zou X."/>
            <person name="Han Y."/>
            <person name="Richards S."/>
            <person name="Worley K."/>
            <person name="Muzny D."/>
            <person name="Gibbs R."/>
        </authorList>
    </citation>
    <scope>NUCLEOTIDE SEQUENCE</scope>
    <source>
        <strain evidence="1">Sampled in the wild</strain>
    </source>
</reference>
<proteinExistence type="predicted"/>
<gene>
    <name evidence="1" type="ORF">J437_LFUL014625</name>
</gene>
<reference evidence="1" key="2">
    <citation type="submission" date="2017-10" db="EMBL/GenBank/DDBJ databases">
        <title>Ladona fulva Genome sequencing and assembly.</title>
        <authorList>
            <person name="Murali S."/>
            <person name="Richards S."/>
            <person name="Bandaranaike D."/>
            <person name="Bellair M."/>
            <person name="Blankenburg K."/>
            <person name="Chao H."/>
            <person name="Dinh H."/>
            <person name="Doddapaneni H."/>
            <person name="Dugan-Rocha S."/>
            <person name="Elkadiri S."/>
            <person name="Gnanaolivu R."/>
            <person name="Hernandez B."/>
            <person name="Skinner E."/>
            <person name="Javaid M."/>
            <person name="Lee S."/>
            <person name="Li M."/>
            <person name="Ming W."/>
            <person name="Munidasa M."/>
            <person name="Muniz J."/>
            <person name="Nguyen L."/>
            <person name="Hughes D."/>
            <person name="Osuji N."/>
            <person name="Pu L.-L."/>
            <person name="Puazo M."/>
            <person name="Qu C."/>
            <person name="Quiroz J."/>
            <person name="Raj R."/>
            <person name="Weissenberger G."/>
            <person name="Xin Y."/>
            <person name="Zou X."/>
            <person name="Han Y."/>
            <person name="Worley K."/>
            <person name="Muzny D."/>
            <person name="Gibbs R."/>
        </authorList>
    </citation>
    <scope>NUCLEOTIDE SEQUENCE</scope>
    <source>
        <strain evidence="1">Sampled in the wild</strain>
    </source>
</reference>
<dbReference type="Proteomes" id="UP000792457">
    <property type="component" value="Unassembled WGS sequence"/>
</dbReference>
<organism evidence="1 2">
    <name type="scientific">Ladona fulva</name>
    <name type="common">Scarce chaser dragonfly</name>
    <name type="synonym">Libellula fulva</name>
    <dbReference type="NCBI Taxonomy" id="123851"/>
    <lineage>
        <taxon>Eukaryota</taxon>
        <taxon>Metazoa</taxon>
        <taxon>Ecdysozoa</taxon>
        <taxon>Arthropoda</taxon>
        <taxon>Hexapoda</taxon>
        <taxon>Insecta</taxon>
        <taxon>Pterygota</taxon>
        <taxon>Palaeoptera</taxon>
        <taxon>Odonata</taxon>
        <taxon>Epiprocta</taxon>
        <taxon>Anisoptera</taxon>
        <taxon>Libelluloidea</taxon>
        <taxon>Libellulidae</taxon>
        <taxon>Ladona</taxon>
    </lineage>
</organism>